<comment type="cofactor">
    <cofactor evidence="6">
        <name>FMN</name>
        <dbReference type="ChEBI" id="CHEBI:58210"/>
    </cofactor>
    <text evidence="6">Binds 1 FMN per subunit.</text>
</comment>
<evidence type="ECO:0000256" key="4">
    <source>
        <dbReference type="ARBA" id="ARBA00023027"/>
    </source>
</evidence>
<gene>
    <name evidence="6" type="primary">azoR</name>
    <name evidence="8" type="ORF">CW354_06650</name>
</gene>
<dbReference type="InterPro" id="IPR023048">
    <property type="entry name" value="NADH:quinone_OxRdtase_FMN_depd"/>
</dbReference>
<dbReference type="GO" id="GO:0010181">
    <property type="term" value="F:FMN binding"/>
    <property type="evidence" value="ECO:0007669"/>
    <property type="project" value="UniProtKB-UniRule"/>
</dbReference>
<comment type="caution">
    <text evidence="8">The sequence shown here is derived from an EMBL/GenBank/DDBJ whole genome shotgun (WGS) entry which is preliminary data.</text>
</comment>
<evidence type="ECO:0000313" key="9">
    <source>
        <dbReference type="Proteomes" id="UP000239504"/>
    </source>
</evidence>
<comment type="function">
    <text evidence="6">Quinone reductase that provides resistance to thiol-specific stress caused by electrophilic quinones.</text>
</comment>
<protein>
    <recommendedName>
        <fullName evidence="6">FMN dependent NADH:quinone oxidoreductase</fullName>
        <ecNumber evidence="6">1.6.5.-</ecNumber>
    </recommendedName>
    <alternativeName>
        <fullName evidence="6">Azo-dye reductase</fullName>
    </alternativeName>
    <alternativeName>
        <fullName evidence="6">FMN-dependent NADH-azo compound oxidoreductase</fullName>
    </alternativeName>
    <alternativeName>
        <fullName evidence="6">FMN-dependent NADH-azoreductase</fullName>
        <ecNumber evidence="6">1.7.1.17</ecNumber>
    </alternativeName>
</protein>
<comment type="similarity">
    <text evidence="6">Belongs to the azoreductase type 1 family.</text>
</comment>
<comment type="catalytic activity">
    <reaction evidence="5">
        <text>N,N-dimethyl-1,4-phenylenediamine + anthranilate + 2 NAD(+) = 2-(4-dimethylaminophenyl)diazenylbenzoate + 2 NADH + 2 H(+)</text>
        <dbReference type="Rhea" id="RHEA:55872"/>
        <dbReference type="ChEBI" id="CHEBI:15378"/>
        <dbReference type="ChEBI" id="CHEBI:15783"/>
        <dbReference type="ChEBI" id="CHEBI:16567"/>
        <dbReference type="ChEBI" id="CHEBI:57540"/>
        <dbReference type="ChEBI" id="CHEBI:57945"/>
        <dbReference type="ChEBI" id="CHEBI:71579"/>
        <dbReference type="EC" id="1.7.1.17"/>
    </reaction>
    <physiologicalReaction direction="right-to-left" evidence="5">
        <dbReference type="Rhea" id="RHEA:55874"/>
    </physiologicalReaction>
</comment>
<evidence type="ECO:0000259" key="7">
    <source>
        <dbReference type="Pfam" id="PF02525"/>
    </source>
</evidence>
<keyword evidence="4 6" id="KW-0520">NAD</keyword>
<dbReference type="HAMAP" id="MF_01216">
    <property type="entry name" value="Azoreductase_type1"/>
    <property type="match status" value="1"/>
</dbReference>
<keyword evidence="2 6" id="KW-0288">FMN</keyword>
<evidence type="ECO:0000256" key="6">
    <source>
        <dbReference type="HAMAP-Rule" id="MF_01216"/>
    </source>
</evidence>
<dbReference type="GO" id="GO:0016652">
    <property type="term" value="F:oxidoreductase activity, acting on NAD(P)H as acceptor"/>
    <property type="evidence" value="ECO:0007669"/>
    <property type="project" value="UniProtKB-UniRule"/>
</dbReference>
<dbReference type="AlphaFoldDB" id="A0A2S7K8F1"/>
<evidence type="ECO:0000256" key="1">
    <source>
        <dbReference type="ARBA" id="ARBA00022630"/>
    </source>
</evidence>
<comment type="subunit">
    <text evidence="6">Homodimer.</text>
</comment>
<dbReference type="Gene3D" id="3.40.50.360">
    <property type="match status" value="1"/>
</dbReference>
<dbReference type="GO" id="GO:0009055">
    <property type="term" value="F:electron transfer activity"/>
    <property type="evidence" value="ECO:0007669"/>
    <property type="project" value="UniProtKB-UniRule"/>
</dbReference>
<sequence length="226" mass="24539">MPTLLRLDASANTSSSLTRALADRFVDEWRALRPDDRLIRRDVGATPPPALSEAFLAAAFEKGERSADQHAVLKLSDELIGELEAADVIVIATPMYNYGMPAALKAWFDQVIRINKTFSFDLARGDRPLEPILNGKTLAVLTSSGEFGFAPGGLNESAGHLVPHIRTCAKYLGADHIRHVGIEYQEFGDARHRASKEAAFAAIPDLVAELSSRAPDDDRAEPAFAS</sequence>
<accession>A0A2S7K8F1</accession>
<name>A0A2S7K8F1_9PROT</name>
<feature type="binding site" evidence="6">
    <location>
        <position position="10"/>
    </location>
    <ligand>
        <name>FMN</name>
        <dbReference type="ChEBI" id="CHEBI:58210"/>
    </ligand>
</feature>
<evidence type="ECO:0000256" key="2">
    <source>
        <dbReference type="ARBA" id="ARBA00022643"/>
    </source>
</evidence>
<comment type="catalytic activity">
    <reaction evidence="6">
        <text>2 a quinone + NADH + H(+) = 2 a 1,4-benzosemiquinone + NAD(+)</text>
        <dbReference type="Rhea" id="RHEA:65952"/>
        <dbReference type="ChEBI" id="CHEBI:15378"/>
        <dbReference type="ChEBI" id="CHEBI:57540"/>
        <dbReference type="ChEBI" id="CHEBI:57945"/>
        <dbReference type="ChEBI" id="CHEBI:132124"/>
        <dbReference type="ChEBI" id="CHEBI:134225"/>
    </reaction>
</comment>
<dbReference type="EMBL" id="PJCH01000005">
    <property type="protein sequence ID" value="PQA88784.1"/>
    <property type="molecule type" value="Genomic_DNA"/>
</dbReference>
<dbReference type="RefSeq" id="WP_104830021.1">
    <property type="nucleotide sequence ID" value="NZ_PJCH01000005.1"/>
</dbReference>
<reference evidence="8 9" key="1">
    <citation type="submission" date="2017-12" db="EMBL/GenBank/DDBJ databases">
        <authorList>
            <person name="Hurst M.R.H."/>
        </authorList>
    </citation>
    <scope>NUCLEOTIDE SEQUENCE [LARGE SCALE GENOMIC DNA]</scope>
    <source>
        <strain evidence="8 9">SY-3-19</strain>
    </source>
</reference>
<proteinExistence type="inferred from homology"/>
<dbReference type="InterPro" id="IPR050104">
    <property type="entry name" value="FMN-dep_NADH:Q_OxRdtase_AzoR1"/>
</dbReference>
<dbReference type="InterPro" id="IPR003680">
    <property type="entry name" value="Flavodoxin_fold"/>
</dbReference>
<keyword evidence="1 6" id="KW-0285">Flavoprotein</keyword>
<comment type="caution">
    <text evidence="6">Lacks conserved residue(s) required for the propagation of feature annotation.</text>
</comment>
<dbReference type="GO" id="GO:0016655">
    <property type="term" value="F:oxidoreductase activity, acting on NAD(P)H, quinone or similar compound as acceptor"/>
    <property type="evidence" value="ECO:0007669"/>
    <property type="project" value="InterPro"/>
</dbReference>
<dbReference type="SUPFAM" id="SSF52218">
    <property type="entry name" value="Flavoproteins"/>
    <property type="match status" value="1"/>
</dbReference>
<evidence type="ECO:0000256" key="5">
    <source>
        <dbReference type="ARBA" id="ARBA00048542"/>
    </source>
</evidence>
<keyword evidence="3 6" id="KW-0560">Oxidoreductase</keyword>
<feature type="domain" description="Flavodoxin-like fold" evidence="7">
    <location>
        <begin position="4"/>
        <end position="199"/>
    </location>
</feature>
<dbReference type="OrthoDB" id="9787136at2"/>
<dbReference type="EC" id="1.7.1.17" evidence="6"/>
<evidence type="ECO:0000313" key="8">
    <source>
        <dbReference type="EMBL" id="PQA88784.1"/>
    </source>
</evidence>
<evidence type="ECO:0000256" key="3">
    <source>
        <dbReference type="ARBA" id="ARBA00023002"/>
    </source>
</evidence>
<dbReference type="EC" id="1.6.5.-" evidence="6"/>
<dbReference type="InterPro" id="IPR029039">
    <property type="entry name" value="Flavoprotein-like_sf"/>
</dbReference>
<dbReference type="Pfam" id="PF02525">
    <property type="entry name" value="Flavodoxin_2"/>
    <property type="match status" value="1"/>
</dbReference>
<keyword evidence="9" id="KW-1185">Reference proteome</keyword>
<organism evidence="8 9">
    <name type="scientific">Hyphococcus luteus</name>
    <dbReference type="NCBI Taxonomy" id="2058213"/>
    <lineage>
        <taxon>Bacteria</taxon>
        <taxon>Pseudomonadati</taxon>
        <taxon>Pseudomonadota</taxon>
        <taxon>Alphaproteobacteria</taxon>
        <taxon>Parvularculales</taxon>
        <taxon>Parvularculaceae</taxon>
        <taxon>Hyphococcus</taxon>
    </lineage>
</organism>
<comment type="function">
    <text evidence="6">Also exhibits azoreductase activity. Catalyzes the reductive cleavage of the azo bond in aromatic azo compounds to the corresponding amines.</text>
</comment>
<dbReference type="PANTHER" id="PTHR43741">
    <property type="entry name" value="FMN-DEPENDENT NADH-AZOREDUCTASE 1"/>
    <property type="match status" value="1"/>
</dbReference>
<dbReference type="Proteomes" id="UP000239504">
    <property type="component" value="Unassembled WGS sequence"/>
</dbReference>
<dbReference type="PANTHER" id="PTHR43741:SF2">
    <property type="entry name" value="FMN-DEPENDENT NADH:QUINONE OXIDOREDUCTASE"/>
    <property type="match status" value="1"/>
</dbReference>